<dbReference type="Proteomes" id="UP001165541">
    <property type="component" value="Unassembled WGS sequence"/>
</dbReference>
<dbReference type="InterPro" id="IPR013785">
    <property type="entry name" value="Aldolase_TIM"/>
</dbReference>
<dbReference type="NCBIfam" id="NF006600">
    <property type="entry name" value="PRK09140.1"/>
    <property type="match status" value="1"/>
</dbReference>
<dbReference type="PANTHER" id="PTHR30246:SF1">
    <property type="entry name" value="2-DEHYDRO-3-DEOXY-6-PHOSPHOGALACTONATE ALDOLASE-RELATED"/>
    <property type="match status" value="1"/>
</dbReference>
<proteinExistence type="inferred from homology"/>
<evidence type="ECO:0000313" key="7">
    <source>
        <dbReference type="Proteomes" id="UP001165541"/>
    </source>
</evidence>
<comment type="subunit">
    <text evidence="3">Homotrimer.</text>
</comment>
<dbReference type="EMBL" id="JAMKFE010000019">
    <property type="protein sequence ID" value="MCM5682437.1"/>
    <property type="molecule type" value="Genomic_DNA"/>
</dbReference>
<comment type="pathway">
    <text evidence="1">Carbohydrate acid metabolism.</text>
</comment>
<comment type="similarity">
    <text evidence="2">Belongs to the KHG/KDPG aldolase family.</text>
</comment>
<dbReference type="RefSeq" id="WP_251780914.1">
    <property type="nucleotide sequence ID" value="NZ_JAMKFE010000019.1"/>
</dbReference>
<dbReference type="PROSITE" id="PS00160">
    <property type="entry name" value="ALDOLASE_KDPG_KHG_2"/>
    <property type="match status" value="1"/>
</dbReference>
<gene>
    <name evidence="6" type="ORF">M8A51_23155</name>
</gene>
<keyword evidence="4 6" id="KW-0456">Lyase</keyword>
<reference evidence="6" key="1">
    <citation type="submission" date="2022-05" db="EMBL/GenBank/DDBJ databases">
        <title>Schlegelella sp. nov., isolated from mangrove soil.</title>
        <authorList>
            <person name="Liu Y."/>
            <person name="Ge X."/>
            <person name="Liu W."/>
        </authorList>
    </citation>
    <scope>NUCLEOTIDE SEQUENCE</scope>
    <source>
        <strain evidence="6">S2-27</strain>
    </source>
</reference>
<accession>A0ABT0YUK6</accession>
<keyword evidence="7" id="KW-1185">Reference proteome</keyword>
<dbReference type="PANTHER" id="PTHR30246">
    <property type="entry name" value="2-KETO-3-DEOXY-6-PHOSPHOGLUCONATE ALDOLASE"/>
    <property type="match status" value="1"/>
</dbReference>
<keyword evidence="5" id="KW-0119">Carbohydrate metabolism</keyword>
<dbReference type="SUPFAM" id="SSF51569">
    <property type="entry name" value="Aldolase"/>
    <property type="match status" value="1"/>
</dbReference>
<dbReference type="InterPro" id="IPR031338">
    <property type="entry name" value="KDPG/KHG_AS_2"/>
</dbReference>
<dbReference type="GO" id="GO:0008674">
    <property type="term" value="F:2-dehydro-3-deoxy-6-phosphogalactonate aldolase activity"/>
    <property type="evidence" value="ECO:0007669"/>
    <property type="project" value="UniProtKB-EC"/>
</dbReference>
<protein>
    <submittedName>
        <fullName evidence="6">2-dehydro-3-deoxy-6-phosphogalactonate aldolase</fullName>
        <ecNumber evidence="6">4.1.2.21</ecNumber>
    </submittedName>
</protein>
<comment type="caution">
    <text evidence="6">The sequence shown here is derived from an EMBL/GenBank/DDBJ whole genome shotgun (WGS) entry which is preliminary data.</text>
</comment>
<dbReference type="Gene3D" id="3.20.20.70">
    <property type="entry name" value="Aldolase class I"/>
    <property type="match status" value="1"/>
</dbReference>
<evidence type="ECO:0000256" key="3">
    <source>
        <dbReference type="ARBA" id="ARBA00011233"/>
    </source>
</evidence>
<dbReference type="Pfam" id="PF01081">
    <property type="entry name" value="Aldolase"/>
    <property type="match status" value="1"/>
</dbReference>
<evidence type="ECO:0000313" key="6">
    <source>
        <dbReference type="EMBL" id="MCM5682437.1"/>
    </source>
</evidence>
<dbReference type="InterPro" id="IPR000887">
    <property type="entry name" value="Aldlse_KDPG_KHG"/>
</dbReference>
<dbReference type="EC" id="4.1.2.21" evidence="6"/>
<name>A0ABT0YUK6_9BURK</name>
<sequence>MNDTAAPTTPSPPLVAILRGLEPRHAAEAAGVLLDAGFRALEVPLNRPGALECIEAIVRHVPPHTLVGAGTVMDAAQVDAVRAAGARLIVMPHTDVEVIRHARQQGLFVAPGVFTASEAFAALKAGAHALKLFPAEVLGTAGLAALRTVLPAGTALWPVGGITPPAMAAWRRAGATGFGLGGALFQPGMDLQALRSHALAFVDAWHASSP</sequence>
<evidence type="ECO:0000256" key="2">
    <source>
        <dbReference type="ARBA" id="ARBA00006906"/>
    </source>
</evidence>
<evidence type="ECO:0000256" key="5">
    <source>
        <dbReference type="ARBA" id="ARBA00023277"/>
    </source>
</evidence>
<evidence type="ECO:0000256" key="1">
    <source>
        <dbReference type="ARBA" id="ARBA00004761"/>
    </source>
</evidence>
<evidence type="ECO:0000256" key="4">
    <source>
        <dbReference type="ARBA" id="ARBA00023239"/>
    </source>
</evidence>
<organism evidence="6 7">
    <name type="scientific">Caldimonas mangrovi</name>
    <dbReference type="NCBI Taxonomy" id="2944811"/>
    <lineage>
        <taxon>Bacteria</taxon>
        <taxon>Pseudomonadati</taxon>
        <taxon>Pseudomonadota</taxon>
        <taxon>Betaproteobacteria</taxon>
        <taxon>Burkholderiales</taxon>
        <taxon>Sphaerotilaceae</taxon>
        <taxon>Caldimonas</taxon>
    </lineage>
</organism>
<dbReference type="CDD" id="cd00452">
    <property type="entry name" value="KDPG_aldolase"/>
    <property type="match status" value="1"/>
</dbReference>